<dbReference type="EMBL" id="JACHKZ010000033">
    <property type="protein sequence ID" value="MBB6579610.1"/>
    <property type="molecule type" value="Genomic_DNA"/>
</dbReference>
<organism evidence="1 2">
    <name type="scientific">Comamonas odontotermitis</name>
    <dbReference type="NCBI Taxonomy" id="379895"/>
    <lineage>
        <taxon>Bacteria</taxon>
        <taxon>Pseudomonadati</taxon>
        <taxon>Pseudomonadota</taxon>
        <taxon>Betaproteobacteria</taxon>
        <taxon>Burkholderiales</taxon>
        <taxon>Comamonadaceae</taxon>
        <taxon>Comamonas</taxon>
    </lineage>
</organism>
<evidence type="ECO:0000313" key="2">
    <source>
        <dbReference type="Proteomes" id="UP000562492"/>
    </source>
</evidence>
<keyword evidence="2" id="KW-1185">Reference proteome</keyword>
<dbReference type="Pfam" id="PF05766">
    <property type="entry name" value="NinG"/>
    <property type="match status" value="1"/>
</dbReference>
<proteinExistence type="predicted"/>
<evidence type="ECO:0000313" key="1">
    <source>
        <dbReference type="EMBL" id="MBB6579610.1"/>
    </source>
</evidence>
<dbReference type="Proteomes" id="UP000562492">
    <property type="component" value="Unassembled WGS sequence"/>
</dbReference>
<protein>
    <submittedName>
        <fullName evidence="1">Uncharacterized protein</fullName>
    </submittedName>
</protein>
<comment type="caution">
    <text evidence="1">The sequence shown here is derived from an EMBL/GenBank/DDBJ whole genome shotgun (WGS) entry which is preliminary data.</text>
</comment>
<dbReference type="InterPro" id="IPR008713">
    <property type="entry name" value="Phage_lambda_NinG"/>
</dbReference>
<dbReference type="RefSeq" id="WP_184711078.1">
    <property type="nucleotide sequence ID" value="NZ_JACHKZ010000033.1"/>
</dbReference>
<accession>A0ABR6RKA7</accession>
<gene>
    <name evidence="1" type="ORF">HNP33_003724</name>
</gene>
<reference evidence="1 2" key="1">
    <citation type="submission" date="2020-08" db="EMBL/GenBank/DDBJ databases">
        <title>Functional genomics of gut bacteria from endangered species of beetles.</title>
        <authorList>
            <person name="Carlos-Shanley C."/>
        </authorList>
    </citation>
    <scope>NUCLEOTIDE SEQUENCE [LARGE SCALE GENOMIC DNA]</scope>
    <source>
        <strain evidence="1 2">S00124</strain>
    </source>
</reference>
<name>A0ABR6RKA7_9BURK</name>
<sequence length="211" mass="24269">MTFSRTRCAHCRQKFESKRPGQIVHEECAADYVIAQREKEERKAEKQARMAARVERAETRRRKGALKTRNEVLAEAKVAIQAFRRLEELVKGRGCISCKRSREEVESGPWRPGGYWDGGHFKSKGAYPELALEPLNIWLQCKSCNAGSGKYARKGYTVAANFEANLAEIEGQELVDWLNGPHDQKHYDMDQLIAIRNEYRAKTNRLKKERA</sequence>